<dbReference type="Gramene" id="Jr10_06460_p3">
    <property type="protein sequence ID" value="cds.Jr10_06460_p3"/>
    <property type="gene ID" value="Jr10_06460"/>
</dbReference>
<protein>
    <submittedName>
        <fullName evidence="1">Uncharacterized protein</fullName>
    </submittedName>
</protein>
<reference evidence="1" key="1">
    <citation type="submission" date="2015-10" db="EMBL/GenBank/DDBJ databases">
        <authorList>
            <person name="Martinez-Garcia P.J."/>
            <person name="Crepeau M.W."/>
            <person name="Puiu D."/>
            <person name="Gonzalez-Ibeas D."/>
            <person name="Whalen J."/>
            <person name="Stevens K."/>
            <person name="Paul R."/>
            <person name="Butterfield T."/>
            <person name="Britton M."/>
            <person name="Reagan R."/>
            <person name="Chakraborty S."/>
            <person name="Walawage S.L."/>
            <person name="Vasquez-Gross H.A."/>
            <person name="Cardeno C."/>
            <person name="Famula R."/>
            <person name="Pratt K."/>
            <person name="Kuruganti S."/>
            <person name="Aradhya M.K."/>
            <person name="Leslie C.A."/>
            <person name="Dandekar A.M."/>
            <person name="Salzberg S.L."/>
            <person name="Wegrzyn J.L."/>
            <person name="Langley C.H."/>
            <person name="Neale D.B."/>
        </authorList>
    </citation>
    <scope>NUCLEOTIDE SEQUENCE</scope>
    <source>
        <tissue evidence="1">Leaves</tissue>
    </source>
</reference>
<evidence type="ECO:0000313" key="2">
    <source>
        <dbReference type="Proteomes" id="UP000619265"/>
    </source>
</evidence>
<proteinExistence type="predicted"/>
<dbReference type="AlphaFoldDB" id="A0A833U6B1"/>
<sequence>MARLRNADICKEVLSMLTKLASGWRPPQVERNPIALHGRSSQLLEIYKIKGQLRLCLLWTVDIIMEDSNYIQVMIVLDVLPLSDVLKLPNHVDILLRSYRG</sequence>
<dbReference type="Proteomes" id="UP000619265">
    <property type="component" value="Unassembled WGS sequence"/>
</dbReference>
<reference evidence="1" key="2">
    <citation type="submission" date="2020-03" db="EMBL/GenBank/DDBJ databases">
        <title>Walnut 2.0.</title>
        <authorList>
            <person name="Marrano A."/>
            <person name="Britton M."/>
            <person name="Zimin A.V."/>
            <person name="Zaini P.A."/>
            <person name="Workman R."/>
            <person name="Puiu D."/>
            <person name="Bianco L."/>
            <person name="Allen B.J."/>
            <person name="Troggio M."/>
            <person name="Leslie C.A."/>
            <person name="Timp W."/>
            <person name="Dendekar A."/>
            <person name="Salzberg S.L."/>
            <person name="Neale D.B."/>
        </authorList>
    </citation>
    <scope>NUCLEOTIDE SEQUENCE</scope>
    <source>
        <tissue evidence="1">Leaves</tissue>
    </source>
</reference>
<evidence type="ECO:0000313" key="1">
    <source>
        <dbReference type="EMBL" id="KAF5457577.1"/>
    </source>
</evidence>
<comment type="caution">
    <text evidence="1">The sequence shown here is derived from an EMBL/GenBank/DDBJ whole genome shotgun (WGS) entry which is preliminary data.</text>
</comment>
<dbReference type="EMBL" id="LIHL02000010">
    <property type="protein sequence ID" value="KAF5457577.1"/>
    <property type="molecule type" value="Genomic_DNA"/>
</dbReference>
<gene>
    <name evidence="1" type="ORF">F2P56_021669</name>
</gene>
<accession>A0A833U6B1</accession>
<name>A0A833U6B1_JUGRE</name>
<organism evidence="1 2">
    <name type="scientific">Juglans regia</name>
    <name type="common">English walnut</name>
    <dbReference type="NCBI Taxonomy" id="51240"/>
    <lineage>
        <taxon>Eukaryota</taxon>
        <taxon>Viridiplantae</taxon>
        <taxon>Streptophyta</taxon>
        <taxon>Embryophyta</taxon>
        <taxon>Tracheophyta</taxon>
        <taxon>Spermatophyta</taxon>
        <taxon>Magnoliopsida</taxon>
        <taxon>eudicotyledons</taxon>
        <taxon>Gunneridae</taxon>
        <taxon>Pentapetalae</taxon>
        <taxon>rosids</taxon>
        <taxon>fabids</taxon>
        <taxon>Fagales</taxon>
        <taxon>Juglandaceae</taxon>
        <taxon>Juglans</taxon>
    </lineage>
</organism>